<dbReference type="PANTHER" id="PTHR36849:SF1">
    <property type="entry name" value="CYTOPLASMIC PROTEIN"/>
    <property type="match status" value="1"/>
</dbReference>
<comment type="caution">
    <text evidence="2">The sequence shown here is derived from an EMBL/GenBank/DDBJ whole genome shotgun (WGS) entry which is preliminary data.</text>
</comment>
<organism evidence="2 3">
    <name type="scientific">Roseimicrobium gellanilyticum</name>
    <dbReference type="NCBI Taxonomy" id="748857"/>
    <lineage>
        <taxon>Bacteria</taxon>
        <taxon>Pseudomonadati</taxon>
        <taxon>Verrucomicrobiota</taxon>
        <taxon>Verrucomicrobiia</taxon>
        <taxon>Verrucomicrobiales</taxon>
        <taxon>Verrucomicrobiaceae</taxon>
        <taxon>Roseimicrobium</taxon>
    </lineage>
</organism>
<dbReference type="Pfam" id="PF22751">
    <property type="entry name" value="DUF488-N3a"/>
    <property type="match status" value="1"/>
</dbReference>
<sequence>MIRTKSAEEKPSKQDGVRLYVTRFWPRGHGRDECDAWLPNLAPSEKLLRAFLADQITWAAFSKEYKKEMTKGYGDEDGKNAHMRNSGQKHTLKLLKLLAKGQTVTLICSCAPDEKHCHRHLLQALLED</sequence>
<proteinExistence type="predicted"/>
<dbReference type="EMBL" id="QNRR01000005">
    <property type="protein sequence ID" value="RBP43697.1"/>
    <property type="molecule type" value="Genomic_DNA"/>
</dbReference>
<accession>A0A366HM93</accession>
<protein>
    <submittedName>
        <fullName evidence="2">Uncharacterized protein YeaO (DUF488 family)</fullName>
    </submittedName>
</protein>
<evidence type="ECO:0000313" key="3">
    <source>
        <dbReference type="Proteomes" id="UP000253426"/>
    </source>
</evidence>
<dbReference type="RefSeq" id="WP_113959178.1">
    <property type="nucleotide sequence ID" value="NZ_QNRR01000005.1"/>
</dbReference>
<dbReference type="OrthoDB" id="9790745at2"/>
<evidence type="ECO:0000313" key="2">
    <source>
        <dbReference type="EMBL" id="RBP43697.1"/>
    </source>
</evidence>
<dbReference type="Proteomes" id="UP000253426">
    <property type="component" value="Unassembled WGS sequence"/>
</dbReference>
<name>A0A366HM93_9BACT</name>
<keyword evidence="3" id="KW-1185">Reference proteome</keyword>
<gene>
    <name evidence="2" type="ORF">DES53_10596</name>
</gene>
<dbReference type="AlphaFoldDB" id="A0A366HM93"/>
<evidence type="ECO:0000259" key="1">
    <source>
        <dbReference type="Pfam" id="PF22751"/>
    </source>
</evidence>
<feature type="domain" description="DUF488" evidence="1">
    <location>
        <begin position="2"/>
        <end position="127"/>
    </location>
</feature>
<dbReference type="InterPro" id="IPR054495">
    <property type="entry name" value="DUF488-N3a"/>
</dbReference>
<dbReference type="PANTHER" id="PTHR36849">
    <property type="entry name" value="CYTOPLASMIC PROTEIN-RELATED"/>
    <property type="match status" value="1"/>
</dbReference>
<dbReference type="InterPro" id="IPR052552">
    <property type="entry name" value="YeaO-like"/>
</dbReference>
<reference evidence="2 3" key="1">
    <citation type="submission" date="2018-06" db="EMBL/GenBank/DDBJ databases">
        <title>Genomic Encyclopedia of Type Strains, Phase IV (KMG-IV): sequencing the most valuable type-strain genomes for metagenomic binning, comparative biology and taxonomic classification.</title>
        <authorList>
            <person name="Goeker M."/>
        </authorList>
    </citation>
    <scope>NUCLEOTIDE SEQUENCE [LARGE SCALE GENOMIC DNA]</scope>
    <source>
        <strain evidence="2 3">DSM 25532</strain>
    </source>
</reference>